<evidence type="ECO:0000256" key="1">
    <source>
        <dbReference type="SAM" id="Phobius"/>
    </source>
</evidence>
<feature type="transmembrane region" description="Helical" evidence="1">
    <location>
        <begin position="150"/>
        <end position="173"/>
    </location>
</feature>
<name>A0AAC9RMP2_9CLOT</name>
<gene>
    <name evidence="2" type="ORF">BJL90_00230</name>
    <name evidence="3" type="ORF">CLFO_32770</name>
</gene>
<keyword evidence="4" id="KW-1185">Reference proteome</keyword>
<evidence type="ECO:0000313" key="3">
    <source>
        <dbReference type="EMBL" id="ARE88871.1"/>
    </source>
</evidence>
<reference evidence="3 5" key="2">
    <citation type="submission" date="2017-03" db="EMBL/GenBank/DDBJ databases">
        <title>Complete sequence of Clostridium formicaceticum DSM 92.</title>
        <authorList>
            <person name="Poehlein A."/>
            <person name="Karl M."/>
            <person name="Bengelsdorf F.R."/>
            <person name="Duerre P."/>
            <person name="Daniel R."/>
        </authorList>
    </citation>
    <scope>NUCLEOTIDE SEQUENCE [LARGE SCALE GENOMIC DNA]</scope>
    <source>
        <strain evidence="3 5">DSM 92</strain>
    </source>
</reference>
<dbReference type="Proteomes" id="UP000177894">
    <property type="component" value="Chromosome"/>
</dbReference>
<dbReference type="Proteomes" id="UP000192478">
    <property type="component" value="Chromosome"/>
</dbReference>
<dbReference type="EMBL" id="CP020559">
    <property type="protein sequence ID" value="ARE88871.1"/>
    <property type="molecule type" value="Genomic_DNA"/>
</dbReference>
<evidence type="ECO:0000313" key="4">
    <source>
        <dbReference type="Proteomes" id="UP000177894"/>
    </source>
</evidence>
<organism evidence="3 5">
    <name type="scientific">Clostridium formicaceticum</name>
    <dbReference type="NCBI Taxonomy" id="1497"/>
    <lineage>
        <taxon>Bacteria</taxon>
        <taxon>Bacillati</taxon>
        <taxon>Bacillota</taxon>
        <taxon>Clostridia</taxon>
        <taxon>Eubacteriales</taxon>
        <taxon>Clostridiaceae</taxon>
        <taxon>Clostridium</taxon>
    </lineage>
</organism>
<evidence type="ECO:0000313" key="2">
    <source>
        <dbReference type="EMBL" id="AOY74515.1"/>
    </source>
</evidence>
<proteinExistence type="predicted"/>
<dbReference type="AlphaFoldDB" id="A0AAC9RMP2"/>
<dbReference type="KEGG" id="cfm:BJL90_00230"/>
<keyword evidence="1" id="KW-0812">Transmembrane</keyword>
<sequence>MMKLPNKKIKIISSIPGRIRLKIEGASKYEKLGYKVVCLFQDLRGIENISFNNTTGNILVLYNNKYLNEGEIIKQIEGFDFSKCLDIFSWPREESIIRIIFKSLNPFCLGRKKYPNKIYKNEYVLSKTLIKLGFLLGTALFLFTSYSMNILSIGILAYPGILFAIASVAYYYAAESFKYHSIFIKKSENIGLLGKTTDVFIQDQILLQEEKVNNIAKEKDLSRMYLQKLITLGKVKNPISSEGQTIIQELRKYGILNITLCTGKKDALTEYIAYYFGLDHIDQLNDQESYITKEQHQKVKLLICHQDFIAYRKKISGDVMMNIETKSSKKVIQGDINLLQKDIIKLPQILRFSGNTDELITRTQVRAVTINVIALFLTMIRQIHPFTAIGIYGINMLAQLIILQNNIHQGKGVLYNAYK</sequence>
<keyword evidence="1" id="KW-0472">Membrane</keyword>
<protein>
    <submittedName>
        <fullName evidence="3">Uncharacterized protein</fullName>
    </submittedName>
</protein>
<reference evidence="2 4" key="1">
    <citation type="submission" date="2016-10" db="EMBL/GenBank/DDBJ databases">
        <title>Complete Genome Sequence of Acetogen Clostridium formicoaceticum ATCC 27076.</title>
        <authorList>
            <person name="Bao T."/>
            <person name="Cheng C."/>
            <person name="Zhao J."/>
            <person name="Yang S.-T."/>
            <person name="Wang J."/>
            <person name="Wang M."/>
        </authorList>
    </citation>
    <scope>NUCLEOTIDE SEQUENCE [LARGE SCALE GENOMIC DNA]</scope>
    <source>
        <strain evidence="2 4">ATCC 27076</strain>
    </source>
</reference>
<dbReference type="RefSeq" id="WP_070963258.1">
    <property type="nucleotide sequence ID" value="NZ_CP017603.1"/>
</dbReference>
<feature type="transmembrane region" description="Helical" evidence="1">
    <location>
        <begin position="123"/>
        <end position="144"/>
    </location>
</feature>
<accession>A0AAC9RMP2</accession>
<keyword evidence="1" id="KW-1133">Transmembrane helix</keyword>
<evidence type="ECO:0000313" key="5">
    <source>
        <dbReference type="Proteomes" id="UP000192478"/>
    </source>
</evidence>
<dbReference type="EMBL" id="CP017603">
    <property type="protein sequence ID" value="AOY74515.1"/>
    <property type="molecule type" value="Genomic_DNA"/>
</dbReference>
<dbReference type="Pfam" id="PF19991">
    <property type="entry name" value="HMA_2"/>
    <property type="match status" value="1"/>
</dbReference>